<organism evidence="7 8">
    <name type="scientific">Flaviaesturariibacter amylovorans</name>
    <dbReference type="NCBI Taxonomy" id="1084520"/>
    <lineage>
        <taxon>Bacteria</taxon>
        <taxon>Pseudomonadati</taxon>
        <taxon>Bacteroidota</taxon>
        <taxon>Chitinophagia</taxon>
        <taxon>Chitinophagales</taxon>
        <taxon>Chitinophagaceae</taxon>
        <taxon>Flaviaestuariibacter</taxon>
    </lineage>
</organism>
<evidence type="ECO:0000313" key="8">
    <source>
        <dbReference type="Proteomes" id="UP001501725"/>
    </source>
</evidence>
<evidence type="ECO:0000256" key="6">
    <source>
        <dbReference type="SAM" id="Phobius"/>
    </source>
</evidence>
<gene>
    <name evidence="7" type="ORF">GCM10023184_14900</name>
</gene>
<evidence type="ECO:0000256" key="5">
    <source>
        <dbReference type="SAM" id="MobiDB-lite"/>
    </source>
</evidence>
<dbReference type="InterPro" id="IPR006480">
    <property type="entry name" value="Phage_holin_4_1"/>
</dbReference>
<keyword evidence="2 6" id="KW-0812">Transmembrane</keyword>
<keyword evidence="8" id="KW-1185">Reference proteome</keyword>
<protein>
    <recommendedName>
        <fullName evidence="9">Holin</fullName>
    </recommendedName>
</protein>
<dbReference type="RefSeq" id="WP_345254751.1">
    <property type="nucleotide sequence ID" value="NZ_BAABGY010000006.1"/>
</dbReference>
<proteinExistence type="predicted"/>
<comment type="caution">
    <text evidence="7">The sequence shown here is derived from an EMBL/GenBank/DDBJ whole genome shotgun (WGS) entry which is preliminary data.</text>
</comment>
<sequence length="187" mass="21074">MNYVKLLLQKLWNQFLEGSVFKAMIAIWIFFAGIHSYVYIITALTIIDVVTGLMKAVRISDPITSRKLRKGLLEKLCIYLILLISVFFIDTLMAPIIAGYYLSFVITVLIAFYELTSVSENLSVLMPQIPFLKGLVRIFRKLGEKTVDGLDKKVDSIVDTVTDFKPNTADPPASDIKTPPDLPEVKQ</sequence>
<dbReference type="EMBL" id="BAABGY010000006">
    <property type="protein sequence ID" value="GAA4326307.1"/>
    <property type="molecule type" value="Genomic_DNA"/>
</dbReference>
<evidence type="ECO:0008006" key="9">
    <source>
        <dbReference type="Google" id="ProtNLM"/>
    </source>
</evidence>
<keyword evidence="3 6" id="KW-1133">Transmembrane helix</keyword>
<evidence type="ECO:0000256" key="3">
    <source>
        <dbReference type="ARBA" id="ARBA00022989"/>
    </source>
</evidence>
<evidence type="ECO:0000256" key="2">
    <source>
        <dbReference type="ARBA" id="ARBA00022692"/>
    </source>
</evidence>
<accession>A0ABP8GL11</accession>
<evidence type="ECO:0000256" key="4">
    <source>
        <dbReference type="ARBA" id="ARBA00023136"/>
    </source>
</evidence>
<feature type="transmembrane region" description="Helical" evidence="6">
    <location>
        <begin position="76"/>
        <end position="94"/>
    </location>
</feature>
<feature type="transmembrane region" description="Helical" evidence="6">
    <location>
        <begin position="100"/>
        <end position="116"/>
    </location>
</feature>
<dbReference type="Pfam" id="PF05105">
    <property type="entry name" value="Phage_holin_4_1"/>
    <property type="match status" value="1"/>
</dbReference>
<evidence type="ECO:0000256" key="1">
    <source>
        <dbReference type="ARBA" id="ARBA00004141"/>
    </source>
</evidence>
<keyword evidence="4 6" id="KW-0472">Membrane</keyword>
<name>A0ABP8GL11_9BACT</name>
<reference evidence="8" key="1">
    <citation type="journal article" date="2019" name="Int. J. Syst. Evol. Microbiol.">
        <title>The Global Catalogue of Microorganisms (GCM) 10K type strain sequencing project: providing services to taxonomists for standard genome sequencing and annotation.</title>
        <authorList>
            <consortium name="The Broad Institute Genomics Platform"/>
            <consortium name="The Broad Institute Genome Sequencing Center for Infectious Disease"/>
            <person name="Wu L."/>
            <person name="Ma J."/>
        </authorList>
    </citation>
    <scope>NUCLEOTIDE SEQUENCE [LARGE SCALE GENOMIC DNA]</scope>
    <source>
        <strain evidence="8">JCM 17919</strain>
    </source>
</reference>
<feature type="region of interest" description="Disordered" evidence="5">
    <location>
        <begin position="162"/>
        <end position="187"/>
    </location>
</feature>
<comment type="subcellular location">
    <subcellularLocation>
        <location evidence="1">Membrane</location>
        <topology evidence="1">Multi-pass membrane protein</topology>
    </subcellularLocation>
</comment>
<evidence type="ECO:0000313" key="7">
    <source>
        <dbReference type="EMBL" id="GAA4326307.1"/>
    </source>
</evidence>
<dbReference type="Proteomes" id="UP001501725">
    <property type="component" value="Unassembled WGS sequence"/>
</dbReference>